<reference evidence="1 2" key="1">
    <citation type="submission" date="2019-09" db="EMBL/GenBank/DDBJ databases">
        <title>Whole-genome sequence of the purple sulfur bacterium Thiohalocapsa marina DSM 19078.</title>
        <authorList>
            <person name="Kyndt J.A."/>
            <person name="Meyer T.E."/>
        </authorList>
    </citation>
    <scope>NUCLEOTIDE SEQUENCE [LARGE SCALE GENOMIC DNA]</scope>
    <source>
        <strain evidence="1 2">DSM 19078</strain>
    </source>
</reference>
<gene>
    <name evidence="1" type="ORF">F2Q65_06360</name>
</gene>
<protein>
    <submittedName>
        <fullName evidence="1">Uncharacterized protein</fullName>
    </submittedName>
</protein>
<keyword evidence="2" id="KW-1185">Reference proteome</keyword>
<dbReference type="Proteomes" id="UP000322981">
    <property type="component" value="Unassembled WGS sequence"/>
</dbReference>
<comment type="caution">
    <text evidence="1">The sequence shown here is derived from an EMBL/GenBank/DDBJ whole genome shotgun (WGS) entry which is preliminary data.</text>
</comment>
<dbReference type="EMBL" id="VWXX01000006">
    <property type="protein sequence ID" value="KAA6185988.1"/>
    <property type="molecule type" value="Genomic_DNA"/>
</dbReference>
<proteinExistence type="predicted"/>
<dbReference type="RefSeq" id="WP_150091571.1">
    <property type="nucleotide sequence ID" value="NZ_JBFUOH010000134.1"/>
</dbReference>
<dbReference type="OrthoDB" id="8556654at2"/>
<sequence length="333" mass="36460">MSRADPRAPLPPSATTETRHYSLRRVNPFLGTVAVVRTPGGRALSLDGCTWQLQVAARPPRGLWSGGGHAEELRFFRFGFWSVADGVTRVPLNPVLDVGLMLQECDQLVAELAAVAQRLPFPLAPELELWLLDRDDAPLALLATAMEQPDPLPEVIGADWSAGARGDRPFRSEHLAARGIAEAIGAAPAQHARYLERQIGDAAGNGRRMQWFRRDAAGGLGLGQVLGQGAPAGLADRRLPAGAFPALTLRTQWADADATALVRDYVRWLSPYLLMLPTLDERQRAELEQDAARHARLVAGLWRLYPRIIDQALLRRARVEAELRRAHEGATEG</sequence>
<dbReference type="AlphaFoldDB" id="A0A5M8FMB5"/>
<name>A0A5M8FMB5_9GAMM</name>
<accession>A0A5M8FMB5</accession>
<organism evidence="1 2">
    <name type="scientific">Thiohalocapsa marina</name>
    <dbReference type="NCBI Taxonomy" id="424902"/>
    <lineage>
        <taxon>Bacteria</taxon>
        <taxon>Pseudomonadati</taxon>
        <taxon>Pseudomonadota</taxon>
        <taxon>Gammaproteobacteria</taxon>
        <taxon>Chromatiales</taxon>
        <taxon>Chromatiaceae</taxon>
        <taxon>Thiohalocapsa</taxon>
    </lineage>
</organism>
<evidence type="ECO:0000313" key="2">
    <source>
        <dbReference type="Proteomes" id="UP000322981"/>
    </source>
</evidence>
<evidence type="ECO:0000313" key="1">
    <source>
        <dbReference type="EMBL" id="KAA6185988.1"/>
    </source>
</evidence>